<keyword evidence="2" id="KW-0227">DNA damage</keyword>
<dbReference type="InterPro" id="IPR014762">
    <property type="entry name" value="DNA_mismatch_repair_CS"/>
</dbReference>
<dbReference type="SMART" id="SM00853">
    <property type="entry name" value="MutL_C"/>
    <property type="match status" value="1"/>
</dbReference>
<dbReference type="GO" id="GO:0016887">
    <property type="term" value="F:ATP hydrolysis activity"/>
    <property type="evidence" value="ECO:0007669"/>
    <property type="project" value="InterPro"/>
</dbReference>
<dbReference type="InterPro" id="IPR014721">
    <property type="entry name" value="Ribsml_uS5_D2-typ_fold_subgr"/>
</dbReference>
<dbReference type="Pfam" id="PF08676">
    <property type="entry name" value="MutL_C"/>
    <property type="match status" value="1"/>
</dbReference>
<feature type="region of interest" description="Disordered" evidence="3">
    <location>
        <begin position="777"/>
        <end position="806"/>
    </location>
</feature>
<dbReference type="InterPro" id="IPR020568">
    <property type="entry name" value="Ribosomal_Su5_D2-typ_SF"/>
</dbReference>
<feature type="domain" description="MutL C-terminal dimerisation" evidence="4">
    <location>
        <begin position="825"/>
        <end position="968"/>
    </location>
</feature>
<protein>
    <submittedName>
        <fullName evidence="6">DNA mismatch repair protein PMS1</fullName>
    </submittedName>
</protein>
<feature type="region of interest" description="Disordered" evidence="3">
    <location>
        <begin position="616"/>
        <end position="646"/>
    </location>
</feature>
<dbReference type="CDD" id="cd16926">
    <property type="entry name" value="HATPase_MutL-MLH-PMS-like"/>
    <property type="match status" value="1"/>
</dbReference>
<feature type="region of interest" description="Disordered" evidence="3">
    <location>
        <begin position="476"/>
        <end position="601"/>
    </location>
</feature>
<feature type="compositionally biased region" description="Acidic residues" evidence="3">
    <location>
        <begin position="512"/>
        <end position="527"/>
    </location>
</feature>
<dbReference type="GO" id="GO:0032389">
    <property type="term" value="C:MutLalpha complex"/>
    <property type="evidence" value="ECO:0007669"/>
    <property type="project" value="TreeGrafter"/>
</dbReference>
<dbReference type="SUPFAM" id="SSF54211">
    <property type="entry name" value="Ribosomal protein S5 domain 2-like"/>
    <property type="match status" value="1"/>
</dbReference>
<sequence length="1008" mass="109994">MGGGGSIRRLDKGSTRLLSSGQVIVCLSSATKELVENAIDAEAGSIEVKFKDYGLTCVEVSDDGCGMRRADLFDEEGGILLCLRHTTSKLRDPTEVYEGKVATLGFRGEALASLSTVGSVEIATRAEDSVVDGGGSGLATVLTFNGEGRGVEESTCARGRGTTVKVSDLFKQLPVRRKDFERNCKKELTKAVSLLQQYAIILPKGKRMRCSHATSAGASKGKSSQKKKASSTVLFSCGGNAGAPDANDSGEAMLLNAAGIFGARFAKSLQKLHVLFDSNLDMVTEVEKDRSVSLAIMDEKRQKMHELADLQGTAMGGQDHKGGDKLVAHRMLASRARKKLANFCGVEFEGYVSKAVSCISEDMRQTSEAQYFYVNSRPVDCPKFSKLLNKTYRSLSSVAGVNAAKRPSAFINIKVPRNYCDINVSPNKREIQWEVEKVVLECFRIALMKLWEPSRYTYAVNDRQSLVLEDHANQTTLLPPKGQGALGVATAKSSGGDDGGDIVLGNARDDADGSNDVDAEEREEDGINADVSPHVKKEKRSRASEGEAHVLEDPADPTSLRGVSTRSTKSSDKKLWNDYVSETRRQGRSEKSRRLGSEKASGMQRLSAFGFKALDPAAQTEPGSPKPNAVSSEENASLAADAGERDTMPTETYLCDVAPAVPSQEAGDAAPGAGRSSGNEEGGKPSSLVAAPGNGNRGGCDVVVIGADSQEEPLKSSTESEKTRHKAHTDINFDRVINAVGAKSSERRAPEGQRNALNWSVEGIGTRMKQKMRLKRQLRASDSGKKRFKASSLQHQAERRETADQEAEEELKRVFDKNDFKRMHVIGQFNLGFILARLGRDIFIVDQHASDEIFNFERLQNHTKLNKQPLITPVPLEMSPAEQLVVQDNMNVFHHNGFDIRNTSFMPFCMCAVPYSKNTVFGADDVYEMVDMIQQSQSLSNAHVRPTKVRAMFASRACRSSIMIGQTLDKRSMYKILDNLVTLEAPWNCPHGRPTMRHLFVLHSLTKA</sequence>
<feature type="compositionally biased region" description="Basic and acidic residues" evidence="3">
    <location>
        <begin position="541"/>
        <end position="552"/>
    </location>
</feature>
<feature type="region of interest" description="Disordered" evidence="3">
    <location>
        <begin position="663"/>
        <end position="696"/>
    </location>
</feature>
<evidence type="ECO:0000313" key="6">
    <source>
        <dbReference type="EMBL" id="QDZ21121.1"/>
    </source>
</evidence>
<dbReference type="OrthoDB" id="10254304at2759"/>
<reference evidence="6 7" key="1">
    <citation type="submission" date="2018-07" db="EMBL/GenBank/DDBJ databases">
        <title>The complete nuclear genome of the prasinophyte Chloropicon primus (CCMP1205).</title>
        <authorList>
            <person name="Pombert J.-F."/>
            <person name="Otis C."/>
            <person name="Turmel M."/>
            <person name="Lemieux C."/>
        </authorList>
    </citation>
    <scope>NUCLEOTIDE SEQUENCE [LARGE SCALE GENOMIC DNA]</scope>
    <source>
        <strain evidence="6 7">CCMP1205</strain>
    </source>
</reference>
<dbReference type="InterPro" id="IPR042121">
    <property type="entry name" value="MutL_C_regsub"/>
</dbReference>
<dbReference type="PANTHER" id="PTHR10073:SF52">
    <property type="entry name" value="MISMATCH REPAIR ENDONUCLEASE PMS2"/>
    <property type="match status" value="1"/>
</dbReference>
<dbReference type="Pfam" id="PF01119">
    <property type="entry name" value="DNA_mis_repair"/>
    <property type="match status" value="1"/>
</dbReference>
<evidence type="ECO:0000256" key="1">
    <source>
        <dbReference type="ARBA" id="ARBA00006082"/>
    </source>
</evidence>
<evidence type="ECO:0000256" key="2">
    <source>
        <dbReference type="ARBA" id="ARBA00022763"/>
    </source>
</evidence>
<dbReference type="STRING" id="1764295.A0A5B8MLE3"/>
<comment type="similarity">
    <text evidence="1">Belongs to the DNA mismatch repair MutL/HexB family.</text>
</comment>
<organism evidence="6 7">
    <name type="scientific">Chloropicon primus</name>
    <dbReference type="NCBI Taxonomy" id="1764295"/>
    <lineage>
        <taxon>Eukaryota</taxon>
        <taxon>Viridiplantae</taxon>
        <taxon>Chlorophyta</taxon>
        <taxon>Chloropicophyceae</taxon>
        <taxon>Chloropicales</taxon>
        <taxon>Chloropicaceae</taxon>
        <taxon>Chloropicon</taxon>
    </lineage>
</organism>
<proteinExistence type="inferred from homology"/>
<dbReference type="InterPro" id="IPR038973">
    <property type="entry name" value="MutL/Mlh/Pms-like"/>
</dbReference>
<dbReference type="Gene3D" id="3.30.565.10">
    <property type="entry name" value="Histidine kinase-like ATPase, C-terminal domain"/>
    <property type="match status" value="1"/>
</dbReference>
<dbReference type="SUPFAM" id="SSF55874">
    <property type="entry name" value="ATPase domain of HSP90 chaperone/DNA topoisomerase II/histidine kinase"/>
    <property type="match status" value="1"/>
</dbReference>
<dbReference type="InterPro" id="IPR036890">
    <property type="entry name" value="HATPase_C_sf"/>
</dbReference>
<dbReference type="InterPro" id="IPR014790">
    <property type="entry name" value="MutL_C"/>
</dbReference>
<feature type="domain" description="DNA mismatch repair protein S5" evidence="5">
    <location>
        <begin position="257"/>
        <end position="452"/>
    </location>
</feature>
<gene>
    <name evidence="6" type="ORF">A3770_05p36390</name>
</gene>
<keyword evidence="7" id="KW-1185">Reference proteome</keyword>
<dbReference type="SMART" id="SM01340">
    <property type="entry name" value="DNA_mis_repair"/>
    <property type="match status" value="1"/>
</dbReference>
<dbReference type="InterPro" id="IPR042120">
    <property type="entry name" value="MutL_C_dimsub"/>
</dbReference>
<accession>A0A5B8MLE3</accession>
<dbReference type="Gene3D" id="3.30.1370.100">
    <property type="entry name" value="MutL, C-terminal domain, regulatory subdomain"/>
    <property type="match status" value="1"/>
</dbReference>
<dbReference type="EMBL" id="CP031038">
    <property type="protein sequence ID" value="QDZ21121.1"/>
    <property type="molecule type" value="Genomic_DNA"/>
</dbReference>
<dbReference type="GO" id="GO:0030983">
    <property type="term" value="F:mismatched DNA binding"/>
    <property type="evidence" value="ECO:0007669"/>
    <property type="project" value="InterPro"/>
</dbReference>
<dbReference type="Proteomes" id="UP000316726">
    <property type="component" value="Chromosome 5"/>
</dbReference>
<name>A0A5B8MLE3_9CHLO</name>
<dbReference type="GO" id="GO:0140664">
    <property type="term" value="F:ATP-dependent DNA damage sensor activity"/>
    <property type="evidence" value="ECO:0007669"/>
    <property type="project" value="InterPro"/>
</dbReference>
<dbReference type="InterPro" id="IPR037198">
    <property type="entry name" value="MutL_C_sf"/>
</dbReference>
<dbReference type="GO" id="GO:0005524">
    <property type="term" value="F:ATP binding"/>
    <property type="evidence" value="ECO:0007669"/>
    <property type="project" value="InterPro"/>
</dbReference>
<dbReference type="Gene3D" id="3.30.1540.20">
    <property type="entry name" value="MutL, C-terminal domain, dimerisation subdomain"/>
    <property type="match status" value="1"/>
</dbReference>
<dbReference type="AlphaFoldDB" id="A0A5B8MLE3"/>
<feature type="compositionally biased region" description="Basic and acidic residues" evidence="3">
    <location>
        <begin position="569"/>
        <end position="597"/>
    </location>
</feature>
<dbReference type="GO" id="GO:0006298">
    <property type="term" value="P:mismatch repair"/>
    <property type="evidence" value="ECO:0007669"/>
    <property type="project" value="InterPro"/>
</dbReference>
<evidence type="ECO:0000259" key="5">
    <source>
        <dbReference type="SMART" id="SM01340"/>
    </source>
</evidence>
<dbReference type="Gene3D" id="3.30.230.10">
    <property type="match status" value="1"/>
</dbReference>
<evidence type="ECO:0000259" key="4">
    <source>
        <dbReference type="SMART" id="SM00853"/>
    </source>
</evidence>
<evidence type="ECO:0000313" key="7">
    <source>
        <dbReference type="Proteomes" id="UP000316726"/>
    </source>
</evidence>
<dbReference type="PROSITE" id="PS00058">
    <property type="entry name" value="DNA_MISMATCH_REPAIR_1"/>
    <property type="match status" value="1"/>
</dbReference>
<dbReference type="InterPro" id="IPR013507">
    <property type="entry name" value="DNA_mismatch_S5_2-like"/>
</dbReference>
<dbReference type="Pfam" id="PF13589">
    <property type="entry name" value="HATPase_c_3"/>
    <property type="match status" value="1"/>
</dbReference>
<dbReference type="PANTHER" id="PTHR10073">
    <property type="entry name" value="DNA MISMATCH REPAIR PROTEIN MLH, PMS, MUTL"/>
    <property type="match status" value="1"/>
</dbReference>
<dbReference type="SUPFAM" id="SSF118116">
    <property type="entry name" value="DNA mismatch repair protein MutL"/>
    <property type="match status" value="1"/>
</dbReference>
<dbReference type="FunFam" id="3.30.1370.100:FF:000001">
    <property type="entry name" value="Mismatch repair endonuclease pms1, putative"/>
    <property type="match status" value="1"/>
</dbReference>
<evidence type="ECO:0000256" key="3">
    <source>
        <dbReference type="SAM" id="MobiDB-lite"/>
    </source>
</evidence>